<dbReference type="PANTHER" id="PTHR34069:SF2">
    <property type="entry name" value="BETA-KETOACYL-[ACYL-CARRIER-PROTEIN] SYNTHASE III"/>
    <property type="match status" value="1"/>
</dbReference>
<dbReference type="Proteomes" id="UP000268652">
    <property type="component" value="Unassembled WGS sequence"/>
</dbReference>
<gene>
    <name evidence="2" type="ORF">D7318_09230</name>
    <name evidence="1" type="ORF">D7319_27070</name>
</gene>
<dbReference type="OrthoDB" id="3659750at2"/>
<sequence length="338" mass="36040">MAVDAAGWHLPDRTRAVAELPELADLPEADRRTCLNLGIDTVLVDDELTAGDLAEHAARAALERAGLAAGELGALIVVEPRAPETLISSDATRLQHALGATEATTFTVGGLGCVSVAPALLAARGLLAADPGLRHALVVHGSKPAGRGRYRHPVTVNGDSGQALLLSRPGEVPAPVRVLDLVQRTNGAYWDLFGLDYRDRPTAQWREECRDLPGYSFRLAMETRRRLSALVDELLARNGRTRGDIAGWASQNLSAGGLAFTEETLDVKLLPSCRENLRGYGHLGPNDIFLNLWTALDRRDLAEGDLAVLVNVSPVAAWSVLLVEMGPRGRGPSQGGNA</sequence>
<evidence type="ECO:0000313" key="2">
    <source>
        <dbReference type="EMBL" id="RKN25443.1"/>
    </source>
</evidence>
<evidence type="ECO:0000313" key="3">
    <source>
        <dbReference type="Proteomes" id="UP000268652"/>
    </source>
</evidence>
<dbReference type="InterPro" id="IPR016039">
    <property type="entry name" value="Thiolase-like"/>
</dbReference>
<proteinExistence type="predicted"/>
<dbReference type="AlphaFoldDB" id="A0A3A9VV64"/>
<evidence type="ECO:0000313" key="1">
    <source>
        <dbReference type="EMBL" id="RKN04895.1"/>
    </source>
</evidence>
<accession>A0A3A9VV64</accession>
<dbReference type="Proteomes" id="UP000275024">
    <property type="component" value="Unassembled WGS sequence"/>
</dbReference>
<name>A0A3A9VV64_9ACTN</name>
<organism evidence="1 4">
    <name type="scientific">Streptomyces radicis</name>
    <dbReference type="NCBI Taxonomy" id="1750517"/>
    <lineage>
        <taxon>Bacteria</taxon>
        <taxon>Bacillati</taxon>
        <taxon>Actinomycetota</taxon>
        <taxon>Actinomycetes</taxon>
        <taxon>Kitasatosporales</taxon>
        <taxon>Streptomycetaceae</taxon>
        <taxon>Streptomyces</taxon>
    </lineage>
</organism>
<dbReference type="GO" id="GO:0016747">
    <property type="term" value="F:acyltransferase activity, transferring groups other than amino-acyl groups"/>
    <property type="evidence" value="ECO:0007669"/>
    <property type="project" value="UniProtKB-ARBA"/>
</dbReference>
<dbReference type="EMBL" id="RBDY01000004">
    <property type="protein sequence ID" value="RKN25443.1"/>
    <property type="molecule type" value="Genomic_DNA"/>
</dbReference>
<protein>
    <submittedName>
        <fullName evidence="1">3-oxoacyl-ACP synthase</fullName>
    </submittedName>
</protein>
<dbReference type="PANTHER" id="PTHR34069">
    <property type="entry name" value="3-OXOACYL-[ACYL-CARRIER-PROTEIN] SYNTHASE 3"/>
    <property type="match status" value="1"/>
</dbReference>
<keyword evidence="3" id="KW-1185">Reference proteome</keyword>
<dbReference type="SUPFAM" id="SSF53901">
    <property type="entry name" value="Thiolase-like"/>
    <property type="match status" value="1"/>
</dbReference>
<dbReference type="Gene3D" id="3.40.47.10">
    <property type="match status" value="2"/>
</dbReference>
<evidence type="ECO:0000313" key="4">
    <source>
        <dbReference type="Proteomes" id="UP000275024"/>
    </source>
</evidence>
<dbReference type="GO" id="GO:0044550">
    <property type="term" value="P:secondary metabolite biosynthetic process"/>
    <property type="evidence" value="ECO:0007669"/>
    <property type="project" value="TreeGrafter"/>
</dbReference>
<dbReference type="EMBL" id="RBDX01000031">
    <property type="protein sequence ID" value="RKN04895.1"/>
    <property type="molecule type" value="Genomic_DNA"/>
</dbReference>
<reference evidence="3 4" key="1">
    <citation type="submission" date="2018-09" db="EMBL/GenBank/DDBJ databases">
        <title>Streptomyces sp. nov. DS1-2, an endophytic actinomycete isolated from roots of Dendrobium scabrilingue.</title>
        <authorList>
            <person name="Kuncharoen N."/>
            <person name="Kudo T."/>
            <person name="Ohkuma M."/>
            <person name="Yuki M."/>
            <person name="Tanasupawat S."/>
        </authorList>
    </citation>
    <scope>NUCLEOTIDE SEQUENCE [LARGE SCALE GENOMIC DNA]</scope>
    <source>
        <strain evidence="1 4">AZ1-7</strain>
        <strain evidence="2 3">DS1-2</strain>
    </source>
</reference>
<comment type="caution">
    <text evidence="1">The sequence shown here is derived from an EMBL/GenBank/DDBJ whole genome shotgun (WGS) entry which is preliminary data.</text>
</comment>